<evidence type="ECO:0000259" key="1">
    <source>
        <dbReference type="Pfam" id="PF13793"/>
    </source>
</evidence>
<dbReference type="Pfam" id="PF13793">
    <property type="entry name" value="Pribosyltran_N"/>
    <property type="match status" value="1"/>
</dbReference>
<feature type="domain" description="Ribose-phosphate pyrophosphokinase N-terminal" evidence="1">
    <location>
        <begin position="3"/>
        <end position="57"/>
    </location>
</feature>
<dbReference type="EMBL" id="FYDG01000001">
    <property type="protein sequence ID" value="SNB53401.1"/>
    <property type="molecule type" value="Genomic_DNA"/>
</dbReference>
<dbReference type="Proteomes" id="UP000198418">
    <property type="component" value="Unassembled WGS sequence"/>
</dbReference>
<protein>
    <recommendedName>
        <fullName evidence="1">Ribose-phosphate pyrophosphokinase N-terminal domain-containing protein</fullName>
    </recommendedName>
</protein>
<dbReference type="SUPFAM" id="SSF53271">
    <property type="entry name" value="PRTase-like"/>
    <property type="match status" value="1"/>
</dbReference>
<organism evidence="2 3">
    <name type="scientific">Rhodoblastus acidophilus</name>
    <name type="common">Rhodopseudomonas acidophila</name>
    <dbReference type="NCBI Taxonomy" id="1074"/>
    <lineage>
        <taxon>Bacteria</taxon>
        <taxon>Pseudomonadati</taxon>
        <taxon>Pseudomonadota</taxon>
        <taxon>Alphaproteobacteria</taxon>
        <taxon>Hyphomicrobiales</taxon>
        <taxon>Rhodoblastaceae</taxon>
        <taxon>Rhodoblastus</taxon>
    </lineage>
</organism>
<gene>
    <name evidence="2" type="ORF">SAMN06265338_101331</name>
</gene>
<reference evidence="3" key="1">
    <citation type="submission" date="2017-06" db="EMBL/GenBank/DDBJ databases">
        <authorList>
            <person name="Varghese N."/>
            <person name="Submissions S."/>
        </authorList>
    </citation>
    <scope>NUCLEOTIDE SEQUENCE [LARGE SCALE GENOMIC DNA]</scope>
    <source>
        <strain evidence="3">DSM 137</strain>
    </source>
</reference>
<evidence type="ECO:0000313" key="3">
    <source>
        <dbReference type="Proteomes" id="UP000198418"/>
    </source>
</evidence>
<dbReference type="Gene3D" id="3.40.50.2020">
    <property type="match status" value="1"/>
</dbReference>
<dbReference type="RefSeq" id="WP_244593268.1">
    <property type="nucleotide sequence ID" value="NZ_FYDG01000001.1"/>
</dbReference>
<dbReference type="AlphaFoldDB" id="A0A212Q204"/>
<evidence type="ECO:0000313" key="2">
    <source>
        <dbReference type="EMBL" id="SNB53401.1"/>
    </source>
</evidence>
<dbReference type="InterPro" id="IPR029057">
    <property type="entry name" value="PRTase-like"/>
</dbReference>
<accession>A0A212Q204</accession>
<proteinExistence type="predicted"/>
<dbReference type="InterPro" id="IPR029099">
    <property type="entry name" value="Pribosyltran_N"/>
</dbReference>
<keyword evidence="3" id="KW-1185">Reference proteome</keyword>
<sequence>MRDSLAWLVIFTGALKMSSARRIVVIAPCLRRAGEAGEEARDDVSPAHVARLLRAVGCDRVVIEADDAAHSGAPPGRRPRAAQQR</sequence>
<name>A0A212Q204_RHOAC</name>